<dbReference type="Proteomes" id="UP000786183">
    <property type="component" value="Unassembled WGS sequence"/>
</dbReference>
<evidence type="ECO:0000313" key="12">
    <source>
        <dbReference type="EMBL" id="MBZ7986648.1"/>
    </source>
</evidence>
<evidence type="ECO:0000256" key="1">
    <source>
        <dbReference type="ARBA" id="ARBA00001933"/>
    </source>
</evidence>
<proteinExistence type="inferred from homology"/>
<keyword evidence="13" id="KW-1185">Reference proteome</keyword>
<comment type="catalytic activity">
    <reaction evidence="10">
        <text>carboxynorspermidine + H(+) = norspermidine + CO2</text>
        <dbReference type="Rhea" id="RHEA:34099"/>
        <dbReference type="ChEBI" id="CHEBI:15378"/>
        <dbReference type="ChEBI" id="CHEBI:16526"/>
        <dbReference type="ChEBI" id="CHEBI:57920"/>
        <dbReference type="ChEBI" id="CHEBI:65070"/>
        <dbReference type="EC" id="4.1.1.96"/>
    </reaction>
</comment>
<evidence type="ECO:0000256" key="5">
    <source>
        <dbReference type="ARBA" id="ARBA00022898"/>
    </source>
</evidence>
<comment type="similarity">
    <text evidence="8">Belongs to the Orn/Lys/Arg decarboxylase class-II family. NspC subfamily.</text>
</comment>
<comment type="catalytic activity">
    <reaction evidence="9">
        <text>carboxyspermidine + H(+) = spermidine + CO2</text>
        <dbReference type="Rhea" id="RHEA:34095"/>
        <dbReference type="ChEBI" id="CHEBI:15378"/>
        <dbReference type="ChEBI" id="CHEBI:16526"/>
        <dbReference type="ChEBI" id="CHEBI:57834"/>
        <dbReference type="ChEBI" id="CHEBI:65072"/>
        <dbReference type="EC" id="4.1.1.96"/>
    </reaction>
</comment>
<dbReference type="SUPFAM" id="SSF51419">
    <property type="entry name" value="PLP-binding barrel"/>
    <property type="match status" value="1"/>
</dbReference>
<dbReference type="Pfam" id="PF00278">
    <property type="entry name" value="Orn_DAP_Arg_deC"/>
    <property type="match status" value="1"/>
</dbReference>
<evidence type="ECO:0000256" key="6">
    <source>
        <dbReference type="ARBA" id="ARBA00023066"/>
    </source>
</evidence>
<dbReference type="InterPro" id="IPR005730">
    <property type="entry name" value="Nsp_de-COase"/>
</dbReference>
<evidence type="ECO:0000256" key="4">
    <source>
        <dbReference type="ARBA" id="ARBA00022793"/>
    </source>
</evidence>
<reference evidence="12 13" key="1">
    <citation type="submission" date="2020-07" db="EMBL/GenBank/DDBJ databases">
        <title>Transfer of Campylobacter canadensis to the novel genus Avispirillum gen. nov., that also includes two novel species recovered from migratory waterfowl: Avispirillum anseris sp. nov. and Avispirillum brantae sp. nov.</title>
        <authorList>
            <person name="Miller W.G."/>
            <person name="Chapman M.H."/>
            <person name="Yee E."/>
            <person name="Inglis G.D."/>
        </authorList>
    </citation>
    <scope>NUCLEOTIDE SEQUENCE [LARGE SCALE GENOMIC DNA]</scope>
    <source>
        <strain evidence="12 13">L283</strain>
    </source>
</reference>
<evidence type="ECO:0000256" key="8">
    <source>
        <dbReference type="ARBA" id="ARBA00025802"/>
    </source>
</evidence>
<evidence type="ECO:0000259" key="11">
    <source>
        <dbReference type="Pfam" id="PF00278"/>
    </source>
</evidence>
<dbReference type="SUPFAM" id="SSF50621">
    <property type="entry name" value="Alanine racemase C-terminal domain-like"/>
    <property type="match status" value="1"/>
</dbReference>
<dbReference type="EC" id="4.1.1.96" evidence="2"/>
<evidence type="ECO:0000256" key="10">
    <source>
        <dbReference type="ARBA" id="ARBA00047389"/>
    </source>
</evidence>
<gene>
    <name evidence="12" type="primary">nspC</name>
    <name evidence="12" type="ORF">AVCANL283_00780</name>
</gene>
<dbReference type="InterPro" id="IPR022643">
    <property type="entry name" value="De-COase2_C"/>
</dbReference>
<dbReference type="RefSeq" id="WP_172232510.1">
    <property type="nucleotide sequence ID" value="NZ_CP035946.1"/>
</dbReference>
<dbReference type="InterPro" id="IPR029066">
    <property type="entry name" value="PLP-binding_barrel"/>
</dbReference>
<protein>
    <recommendedName>
        <fullName evidence="3">Carboxynorspermidine/carboxyspermidine decarboxylase</fullName>
        <ecNumber evidence="2">4.1.1.96</ecNumber>
    </recommendedName>
</protein>
<keyword evidence="7 12" id="KW-0456">Lyase</keyword>
<accession>A0ABS7WPF3</accession>
<name>A0ABS7WPF3_9BACT</name>
<dbReference type="Gene3D" id="2.40.37.10">
    <property type="entry name" value="Lyase, Ornithine Decarboxylase, Chain A, domain 1"/>
    <property type="match status" value="1"/>
</dbReference>
<evidence type="ECO:0000256" key="9">
    <source>
        <dbReference type="ARBA" id="ARBA00047351"/>
    </source>
</evidence>
<dbReference type="Gene3D" id="3.20.20.10">
    <property type="entry name" value="Alanine racemase"/>
    <property type="match status" value="1"/>
</dbReference>
<comment type="cofactor">
    <cofactor evidence="1">
        <name>pyridoxal 5'-phosphate</name>
        <dbReference type="ChEBI" id="CHEBI:597326"/>
    </cofactor>
</comment>
<evidence type="ECO:0000256" key="3">
    <source>
        <dbReference type="ARBA" id="ARBA00013633"/>
    </source>
</evidence>
<feature type="domain" description="Orn/DAP/Arg decarboxylase 2 C-terminal" evidence="11">
    <location>
        <begin position="172"/>
        <end position="336"/>
    </location>
</feature>
<dbReference type="GO" id="GO:0016829">
    <property type="term" value="F:lyase activity"/>
    <property type="evidence" value="ECO:0007669"/>
    <property type="project" value="UniProtKB-KW"/>
</dbReference>
<evidence type="ECO:0000256" key="7">
    <source>
        <dbReference type="ARBA" id="ARBA00023239"/>
    </source>
</evidence>
<keyword evidence="5" id="KW-0663">Pyridoxal phosphate</keyword>
<dbReference type="PIRSF" id="PIRSF038941">
    <property type="entry name" value="NspC"/>
    <property type="match status" value="1"/>
</dbReference>
<sequence length="379" mass="43146">MYYNLKTPYYICYENKLKKNLELLKYIKDESGVKILLALKGFAFTQALDLVAKYLDGATASGLWEAKLSKEFINKQTHTYAPAFSEDDLEEIVKISEHLVVNSINEFKKVQKYKPKSLAIRCNLEHSFAPTQAYNPCAKFSRLGIRAKDLLNSDIKPNGLHFHALCEESFESLEKTFLVFEENFLKPMLEKCNLEYINLGGGHHITKQGYNVNGLINFIKNIKAKYNLDVYLEPGEAIGWECGDLVASVLDIVDNEKKIAILDVSAEAHMPDTILMPYTSKVENATILASKDEIFNVKSTDTSYILAANTCLAGDVMGEYKFNKKLQINDKIIFKDQIHYTIVKNNTFNGVKLPSLVFAKENGELLVKEFDYFDYSRRN</sequence>
<evidence type="ECO:0000313" key="13">
    <source>
        <dbReference type="Proteomes" id="UP000786183"/>
    </source>
</evidence>
<dbReference type="PANTHER" id="PTHR43727">
    <property type="entry name" value="DIAMINOPIMELATE DECARBOXYLASE"/>
    <property type="match status" value="1"/>
</dbReference>
<dbReference type="PANTHER" id="PTHR43727:SF1">
    <property type="entry name" value="CARBOXYNORSPERMIDINE_CARBOXYSPERMIDINE DECARBOXYLASE"/>
    <property type="match status" value="1"/>
</dbReference>
<evidence type="ECO:0000256" key="2">
    <source>
        <dbReference type="ARBA" id="ARBA00012259"/>
    </source>
</evidence>
<keyword evidence="4" id="KW-0210">Decarboxylase</keyword>
<dbReference type="InterPro" id="IPR009006">
    <property type="entry name" value="Ala_racemase/Decarboxylase_C"/>
</dbReference>
<dbReference type="EMBL" id="JACGBB010000001">
    <property type="protein sequence ID" value="MBZ7986648.1"/>
    <property type="molecule type" value="Genomic_DNA"/>
</dbReference>
<comment type="caution">
    <text evidence="12">The sequence shown here is derived from an EMBL/GenBank/DDBJ whole genome shotgun (WGS) entry which is preliminary data.</text>
</comment>
<keyword evidence="6" id="KW-0745">Spermidine biosynthesis</keyword>
<dbReference type="CDD" id="cd06829">
    <property type="entry name" value="PLPDE_III_CANSDC"/>
    <property type="match status" value="1"/>
</dbReference>
<dbReference type="NCBIfam" id="TIGR01047">
    <property type="entry name" value="nspC"/>
    <property type="match status" value="1"/>
</dbReference>
<organism evidence="12 13">
    <name type="scientific">Campylobacter canadensis</name>
    <dbReference type="NCBI Taxonomy" id="449520"/>
    <lineage>
        <taxon>Bacteria</taxon>
        <taxon>Pseudomonadati</taxon>
        <taxon>Campylobacterota</taxon>
        <taxon>Epsilonproteobacteria</taxon>
        <taxon>Campylobacterales</taxon>
        <taxon>Campylobacteraceae</taxon>
        <taxon>Campylobacter</taxon>
    </lineage>
</organism>